<evidence type="ECO:0000256" key="1">
    <source>
        <dbReference type="ARBA" id="ARBA00008812"/>
    </source>
</evidence>
<protein>
    <submittedName>
        <fullName evidence="3">YceI family protein</fullName>
    </submittedName>
</protein>
<evidence type="ECO:0000313" key="3">
    <source>
        <dbReference type="EMBL" id="MFD2420633.1"/>
    </source>
</evidence>
<keyword evidence="4" id="KW-1185">Reference proteome</keyword>
<comment type="caution">
    <text evidence="3">The sequence shown here is derived from an EMBL/GenBank/DDBJ whole genome shotgun (WGS) entry which is preliminary data.</text>
</comment>
<accession>A0ABW5FZZ4</accession>
<dbReference type="Pfam" id="PF04264">
    <property type="entry name" value="YceI"/>
    <property type="match status" value="1"/>
</dbReference>
<sequence>MALQDGTYRIGPDSGRLVVHTGRTGLGAKAGHDLTIEAGAWTGSVVVNTKDPALSSVTLEIEAGSLRVVEGTGGVKPLTDSDRADIEATMREKILSTDRHPAITFRSTVVAGSPDSFTVDGELTILGTGRPVQARGNVSAEGTVRGRAAVVQSRWGIKPYSAFFGALKLADEVVVDIEVTLAPAGTGPDA</sequence>
<feature type="domain" description="Lipid/polyisoprenoid-binding YceI-like" evidence="2">
    <location>
        <begin position="7"/>
        <end position="182"/>
    </location>
</feature>
<organism evidence="3 4">
    <name type="scientific">Amycolatopsis pigmentata</name>
    <dbReference type="NCBI Taxonomy" id="450801"/>
    <lineage>
        <taxon>Bacteria</taxon>
        <taxon>Bacillati</taxon>
        <taxon>Actinomycetota</taxon>
        <taxon>Actinomycetes</taxon>
        <taxon>Pseudonocardiales</taxon>
        <taxon>Pseudonocardiaceae</taxon>
        <taxon>Amycolatopsis</taxon>
    </lineage>
</organism>
<comment type="similarity">
    <text evidence="1">Belongs to the UPF0312 family.</text>
</comment>
<dbReference type="InterPro" id="IPR036761">
    <property type="entry name" value="TTHA0802/YceI-like_sf"/>
</dbReference>
<dbReference type="SUPFAM" id="SSF101874">
    <property type="entry name" value="YceI-like"/>
    <property type="match status" value="1"/>
</dbReference>
<dbReference type="InterPro" id="IPR007372">
    <property type="entry name" value="Lipid/polyisoprenoid-bd_YceI"/>
</dbReference>
<dbReference type="SMART" id="SM00867">
    <property type="entry name" value="YceI"/>
    <property type="match status" value="1"/>
</dbReference>
<reference evidence="4" key="1">
    <citation type="journal article" date="2019" name="Int. J. Syst. Evol. Microbiol.">
        <title>The Global Catalogue of Microorganisms (GCM) 10K type strain sequencing project: providing services to taxonomists for standard genome sequencing and annotation.</title>
        <authorList>
            <consortium name="The Broad Institute Genomics Platform"/>
            <consortium name="The Broad Institute Genome Sequencing Center for Infectious Disease"/>
            <person name="Wu L."/>
            <person name="Ma J."/>
        </authorList>
    </citation>
    <scope>NUCLEOTIDE SEQUENCE [LARGE SCALE GENOMIC DNA]</scope>
    <source>
        <strain evidence="4">CGMCC 4.7645</strain>
    </source>
</reference>
<dbReference type="EMBL" id="JBHUKR010000020">
    <property type="protein sequence ID" value="MFD2420633.1"/>
    <property type="molecule type" value="Genomic_DNA"/>
</dbReference>
<dbReference type="RefSeq" id="WP_378268791.1">
    <property type="nucleotide sequence ID" value="NZ_JBHUKR010000020.1"/>
</dbReference>
<gene>
    <name evidence="3" type="ORF">ACFSXZ_30325</name>
</gene>
<dbReference type="Proteomes" id="UP001597417">
    <property type="component" value="Unassembled WGS sequence"/>
</dbReference>
<dbReference type="Gene3D" id="2.40.128.110">
    <property type="entry name" value="Lipid/polyisoprenoid-binding, YceI-like"/>
    <property type="match status" value="1"/>
</dbReference>
<proteinExistence type="inferred from homology"/>
<name>A0ABW5FZZ4_9PSEU</name>
<evidence type="ECO:0000259" key="2">
    <source>
        <dbReference type="SMART" id="SM00867"/>
    </source>
</evidence>
<dbReference type="PANTHER" id="PTHR34406">
    <property type="entry name" value="PROTEIN YCEI"/>
    <property type="match status" value="1"/>
</dbReference>
<dbReference type="PANTHER" id="PTHR34406:SF1">
    <property type="entry name" value="PROTEIN YCEI"/>
    <property type="match status" value="1"/>
</dbReference>
<evidence type="ECO:0000313" key="4">
    <source>
        <dbReference type="Proteomes" id="UP001597417"/>
    </source>
</evidence>